<dbReference type="Pfam" id="PF07690">
    <property type="entry name" value="MFS_1"/>
    <property type="match status" value="1"/>
</dbReference>
<dbReference type="PANTHER" id="PTHR23502">
    <property type="entry name" value="MAJOR FACILITATOR SUPERFAMILY"/>
    <property type="match status" value="1"/>
</dbReference>
<feature type="domain" description="Major facilitator superfamily (MFS) profile" evidence="6">
    <location>
        <begin position="68"/>
        <end position="536"/>
    </location>
</feature>
<dbReference type="GO" id="GO:0022857">
    <property type="term" value="F:transmembrane transporter activity"/>
    <property type="evidence" value="ECO:0007669"/>
    <property type="project" value="InterPro"/>
</dbReference>
<accession>A0A5C6GNP4</accession>
<keyword evidence="4 5" id="KW-0472">Membrane</keyword>
<comment type="caution">
    <text evidence="7">The sequence shown here is derived from an EMBL/GenBank/DDBJ whole genome shotgun (WGS) entry which is preliminary data.</text>
</comment>
<evidence type="ECO:0000259" key="6">
    <source>
        <dbReference type="PROSITE" id="PS50850"/>
    </source>
</evidence>
<evidence type="ECO:0000256" key="4">
    <source>
        <dbReference type="ARBA" id="ARBA00023136"/>
    </source>
</evidence>
<comment type="subcellular location">
    <subcellularLocation>
        <location evidence="1">Membrane</location>
        <topology evidence="1">Multi-pass membrane protein</topology>
    </subcellularLocation>
</comment>
<dbReference type="PROSITE" id="PS50850">
    <property type="entry name" value="MFS"/>
    <property type="match status" value="1"/>
</dbReference>
<evidence type="ECO:0000313" key="7">
    <source>
        <dbReference type="EMBL" id="TWU78521.1"/>
    </source>
</evidence>
<dbReference type="InterPro" id="IPR036259">
    <property type="entry name" value="MFS_trans_sf"/>
</dbReference>
<feature type="transmembrane region" description="Helical" evidence="5">
    <location>
        <begin position="431"/>
        <end position="452"/>
    </location>
</feature>
<dbReference type="Proteomes" id="UP000317257">
    <property type="component" value="Unassembled WGS sequence"/>
</dbReference>
<proteinExistence type="predicted"/>
<protein>
    <recommendedName>
        <fullName evidence="6">Major facilitator superfamily (MFS) profile domain-containing protein</fullName>
    </recommendedName>
</protein>
<dbReference type="PANTHER" id="PTHR23502:SF149">
    <property type="entry name" value="TRANSPORTER, PUTATIVE-RELATED"/>
    <property type="match status" value="1"/>
</dbReference>
<evidence type="ECO:0000256" key="3">
    <source>
        <dbReference type="ARBA" id="ARBA00022989"/>
    </source>
</evidence>
<feature type="transmembrane region" description="Helical" evidence="5">
    <location>
        <begin position="404"/>
        <end position="425"/>
    </location>
</feature>
<feature type="transmembrane region" description="Helical" evidence="5">
    <location>
        <begin position="464"/>
        <end position="482"/>
    </location>
</feature>
<feature type="transmembrane region" description="Helical" evidence="5">
    <location>
        <begin position="104"/>
        <end position="123"/>
    </location>
</feature>
<feature type="transmembrane region" description="Helical" evidence="5">
    <location>
        <begin position="494"/>
        <end position="519"/>
    </location>
</feature>
<dbReference type="EMBL" id="SBHS01000001">
    <property type="protein sequence ID" value="TWU78521.1"/>
    <property type="molecule type" value="Genomic_DNA"/>
</dbReference>
<dbReference type="SUPFAM" id="SSF103473">
    <property type="entry name" value="MFS general substrate transporter"/>
    <property type="match status" value="1"/>
</dbReference>
<organism evidence="7 8">
    <name type="scientific">Metarhizium rileyi (strain RCEF 4871)</name>
    <name type="common">Nomuraea rileyi</name>
    <dbReference type="NCBI Taxonomy" id="1649241"/>
    <lineage>
        <taxon>Eukaryota</taxon>
        <taxon>Fungi</taxon>
        <taxon>Dikarya</taxon>
        <taxon>Ascomycota</taxon>
        <taxon>Pezizomycotina</taxon>
        <taxon>Sordariomycetes</taxon>
        <taxon>Hypocreomycetidae</taxon>
        <taxon>Hypocreales</taxon>
        <taxon>Clavicipitaceae</taxon>
        <taxon>Metarhizium</taxon>
    </lineage>
</organism>
<evidence type="ECO:0000256" key="2">
    <source>
        <dbReference type="ARBA" id="ARBA00022692"/>
    </source>
</evidence>
<reference evidence="8" key="1">
    <citation type="submission" date="2018-12" db="EMBL/GenBank/DDBJ databases">
        <title>The complete genome of Metarhizium rileyi, a key fungal pathogen of Lepidoptera.</title>
        <authorList>
            <person name="Binneck E."/>
            <person name="Lastra C.C.L."/>
            <person name="Sosa-Gomez D.R."/>
        </authorList>
    </citation>
    <scope>NUCLEOTIDE SEQUENCE [LARGE SCALE GENOMIC DNA]</scope>
    <source>
        <strain evidence="8">Cep018-CH2</strain>
    </source>
</reference>
<dbReference type="GO" id="GO:0005886">
    <property type="term" value="C:plasma membrane"/>
    <property type="evidence" value="ECO:0007669"/>
    <property type="project" value="TreeGrafter"/>
</dbReference>
<keyword evidence="3 5" id="KW-1133">Transmembrane helix</keyword>
<feature type="transmembrane region" description="Helical" evidence="5">
    <location>
        <begin position="318"/>
        <end position="341"/>
    </location>
</feature>
<dbReference type="InterPro" id="IPR011701">
    <property type="entry name" value="MFS"/>
</dbReference>
<name>A0A5C6GNP4_METRR</name>
<feature type="transmembrane region" description="Helical" evidence="5">
    <location>
        <begin position="68"/>
        <end position="92"/>
    </location>
</feature>
<feature type="transmembrane region" description="Helical" evidence="5">
    <location>
        <begin position="361"/>
        <end position="383"/>
    </location>
</feature>
<evidence type="ECO:0000313" key="8">
    <source>
        <dbReference type="Proteomes" id="UP000317257"/>
    </source>
</evidence>
<keyword evidence="2 5" id="KW-0812">Transmembrane</keyword>
<sequence>MKTNVDGWAVEEMERAEDGMNAEVLPGTEIMVDAGKGGFDRDRTTLVPQASDSPDDPLNWSPFWKGSAIFAASCATFTQGFSVLAVAPMFPVLMDEFNRPLSDVIKFTGVTIIALGFSNFFWVPMSTSNGRRVVLILSQTICLISYIWRARSTSCGSFMGSIILNGIGAGPSETLQPSVVADLFSLEARGKWNTLYWALSMGSAMISPVISGIMTDRAGWQSFYYLSAALTVFSLMTILFGFPETTWHRGQKRVDGGNKAWAEIITEIRVEEATQTDLSPPRSYVGIGKPSRTQWRVFQLTPLTWKSIRHELWMPWKLFSFPIVLFASLVISWSCSGLLLVNLTQSQVFSSAPYNWSAESVGYTNLALLAGVIIGLLTAGPFSDWVCARATARNGGIREAEMRLPAMIPYVLLMIAGHIIPAMGYQQQWSWGPIVMIGYACAGIQVAGIPGIVSTYAVDSYKTVAGPLFVGISISKNMWGYGMSEFVTRWTEQAGFLPVFMMNMGLSIFLCSLGIVFYYHGKTFRRWTSQSSVHKE</sequence>
<feature type="transmembrane region" description="Helical" evidence="5">
    <location>
        <begin position="194"/>
        <end position="211"/>
    </location>
</feature>
<feature type="transmembrane region" description="Helical" evidence="5">
    <location>
        <begin position="223"/>
        <end position="242"/>
    </location>
</feature>
<evidence type="ECO:0000256" key="1">
    <source>
        <dbReference type="ARBA" id="ARBA00004141"/>
    </source>
</evidence>
<dbReference type="Gene3D" id="1.20.1250.20">
    <property type="entry name" value="MFS general substrate transporter like domains"/>
    <property type="match status" value="1"/>
</dbReference>
<gene>
    <name evidence="7" type="ORF">ED733_000892</name>
</gene>
<dbReference type="AlphaFoldDB" id="A0A5C6GNP4"/>
<dbReference type="InterPro" id="IPR020846">
    <property type="entry name" value="MFS_dom"/>
</dbReference>
<evidence type="ECO:0000256" key="5">
    <source>
        <dbReference type="SAM" id="Phobius"/>
    </source>
</evidence>